<keyword evidence="2" id="KW-0472">Membrane</keyword>
<protein>
    <submittedName>
        <fullName evidence="3">Putative transmembrane protein</fullName>
    </submittedName>
</protein>
<feature type="region of interest" description="Disordered" evidence="1">
    <location>
        <begin position="99"/>
        <end position="199"/>
    </location>
</feature>
<keyword evidence="2 3" id="KW-0812">Transmembrane</keyword>
<dbReference type="EMBL" id="AHZU02000497">
    <property type="protein sequence ID" value="KFG43651.1"/>
    <property type="molecule type" value="Genomic_DNA"/>
</dbReference>
<evidence type="ECO:0000256" key="1">
    <source>
        <dbReference type="SAM" id="MobiDB-lite"/>
    </source>
</evidence>
<keyword evidence="2" id="KW-1133">Transmembrane helix</keyword>
<dbReference type="OrthoDB" id="10340069at2759"/>
<evidence type="ECO:0000256" key="2">
    <source>
        <dbReference type="SAM" id="Phobius"/>
    </source>
</evidence>
<feature type="compositionally biased region" description="Polar residues" evidence="1">
    <location>
        <begin position="140"/>
        <end position="168"/>
    </location>
</feature>
<dbReference type="AlphaFoldDB" id="A0A086KGY3"/>
<reference evidence="3 4" key="1">
    <citation type="submission" date="2014-02" db="EMBL/GenBank/DDBJ databases">
        <authorList>
            <person name="Sibley D."/>
            <person name="Venepally P."/>
            <person name="Karamycheva S."/>
            <person name="Hadjithomas M."/>
            <person name="Khan A."/>
            <person name="Brunk B."/>
            <person name="Roos D."/>
            <person name="Caler E."/>
            <person name="Lorenzi H."/>
        </authorList>
    </citation>
    <scope>NUCLEOTIDE SEQUENCE [LARGE SCALE GENOMIC DNA]</scope>
    <source>
        <strain evidence="3 4">GAB2-2007-GAL-DOM2</strain>
    </source>
</reference>
<feature type="transmembrane region" description="Helical" evidence="2">
    <location>
        <begin position="40"/>
        <end position="60"/>
    </location>
</feature>
<proteinExistence type="predicted"/>
<feature type="compositionally biased region" description="Basic and acidic residues" evidence="1">
    <location>
        <begin position="130"/>
        <end position="139"/>
    </location>
</feature>
<dbReference type="Proteomes" id="UP000028837">
    <property type="component" value="Unassembled WGS sequence"/>
</dbReference>
<evidence type="ECO:0000313" key="3">
    <source>
        <dbReference type="EMBL" id="KFG43651.1"/>
    </source>
</evidence>
<organism evidence="3 4">
    <name type="scientific">Toxoplasma gondii GAB2-2007-GAL-DOM2</name>
    <dbReference type="NCBI Taxonomy" id="1130820"/>
    <lineage>
        <taxon>Eukaryota</taxon>
        <taxon>Sar</taxon>
        <taxon>Alveolata</taxon>
        <taxon>Apicomplexa</taxon>
        <taxon>Conoidasida</taxon>
        <taxon>Coccidia</taxon>
        <taxon>Eucoccidiorida</taxon>
        <taxon>Eimeriorina</taxon>
        <taxon>Sarcocystidae</taxon>
        <taxon>Toxoplasma</taxon>
    </lineage>
</organism>
<name>A0A086KGY3_TOXGO</name>
<comment type="caution">
    <text evidence="3">The sequence shown here is derived from an EMBL/GenBank/DDBJ whole genome shotgun (WGS) entry which is preliminary data.</text>
</comment>
<dbReference type="VEuPathDB" id="ToxoDB:TGDOM2_270700"/>
<gene>
    <name evidence="3" type="ORF">TGDOM2_270700</name>
</gene>
<evidence type="ECO:0000313" key="4">
    <source>
        <dbReference type="Proteomes" id="UP000028837"/>
    </source>
</evidence>
<accession>A0A086KGY3</accession>
<sequence>MQSVADSFAVLIQFIAISEPPATVARTPQTRRRRGGRARLVRACWNASVFFLFWCLATWAQDRWTADLFIVGGGADTNFPMVDQPGTPADRDGVAFERQDSGVDSGSQEVGFDFENQDFGADLGGQDGDTSVRDGDQRTTHNGALSLKSPTGGDTQSEADLSGESSSGHEAPKQGEPPEQGDPPGQAVIPQAPVANSDFGYRGHSQVQAAPCVTRRCPYYKQPTEVVEEENVMRKKPAVVSRKRQASEWYYGDEETTTSKVLRGVGYGWMAFMIYAIIRHGMSNERREPYYYEEQ</sequence>